<dbReference type="NCBIfam" id="NF007500">
    <property type="entry name" value="PRK10093.1"/>
    <property type="match status" value="1"/>
</dbReference>
<dbReference type="RefSeq" id="WP_149462099.1">
    <property type="nucleotide sequence ID" value="NZ_CALSBS010000009.1"/>
</dbReference>
<dbReference type="Proteomes" id="UP001152651">
    <property type="component" value="Unassembled WGS sequence"/>
</dbReference>
<evidence type="ECO:0000313" key="2">
    <source>
        <dbReference type="Proteomes" id="UP001152651"/>
    </source>
</evidence>
<sequence>MKIAQLLQTLEAQLARLQVRIAPLAQHATLTPRFDRQLFHTRSTTLQACLNEAQKNFSELQRAVEQKQLPQVAWLAEHLAAQIEAISRESDAWTLRAWDSASPAQTRWQRKRLQTQEFERRLLEMKQTREQQLQQATTFEEQQRLGREITAFDARLARCRQALQDIENVLARLTR</sequence>
<accession>A0ABM9F9X1</accession>
<comment type="caution">
    <text evidence="1">The sequence shown here is derived from an EMBL/GenBank/DDBJ whole genome shotgun (WGS) entry which is preliminary data.</text>
</comment>
<dbReference type="InterPro" id="IPR038338">
    <property type="entry name" value="PriC_sf"/>
</dbReference>
<gene>
    <name evidence="1" type="ORF">FBBNIHIM_12435</name>
</gene>
<protein>
    <submittedName>
        <fullName evidence="1">Primosomal replication protein N</fullName>
    </submittedName>
</protein>
<dbReference type="InterPro" id="IPR010890">
    <property type="entry name" value="PriC"/>
</dbReference>
<keyword evidence="2" id="KW-1185">Reference proteome</keyword>
<dbReference type="Gene3D" id="1.20.1270.340">
    <property type="match status" value="1"/>
</dbReference>
<reference evidence="1" key="1">
    <citation type="submission" date="2022-05" db="EMBL/GenBank/DDBJ databases">
        <authorList>
            <person name="Blom J."/>
        </authorList>
    </citation>
    <scope>NUCLEOTIDE SEQUENCE</scope>
    <source>
        <strain evidence="1">Type strain: CPO20170097</strain>
    </source>
</reference>
<dbReference type="Pfam" id="PF07445">
    <property type="entry name" value="PriC"/>
    <property type="match status" value="1"/>
</dbReference>
<organism evidence="1 2">
    <name type="scientific">Pseudocitrobacter vendiensis</name>
    <dbReference type="NCBI Taxonomy" id="2488306"/>
    <lineage>
        <taxon>Bacteria</taxon>
        <taxon>Pseudomonadati</taxon>
        <taxon>Pseudomonadota</taxon>
        <taxon>Gammaproteobacteria</taxon>
        <taxon>Enterobacterales</taxon>
        <taxon>Enterobacteriaceae</taxon>
        <taxon>Pseudocitrobacter</taxon>
    </lineage>
</organism>
<evidence type="ECO:0000313" key="1">
    <source>
        <dbReference type="EMBL" id="CAH6659926.1"/>
    </source>
</evidence>
<proteinExistence type="predicted"/>
<name>A0ABM9F9X1_9ENTR</name>
<dbReference type="EMBL" id="CALSBS010000009">
    <property type="protein sequence ID" value="CAH6659926.1"/>
    <property type="molecule type" value="Genomic_DNA"/>
</dbReference>